<accession>D2RDN7</accession>
<dbReference type="KEGG" id="apo:Arcpr_1179"/>
<evidence type="ECO:0000256" key="1">
    <source>
        <dbReference type="ARBA" id="ARBA00022908"/>
    </source>
</evidence>
<dbReference type="InterPro" id="IPR006119">
    <property type="entry name" value="Resolv_N"/>
</dbReference>
<gene>
    <name evidence="5" type="ordered locus">Arcpr_1179</name>
</gene>
<evidence type="ECO:0000256" key="3">
    <source>
        <dbReference type="ARBA" id="ARBA00023172"/>
    </source>
</evidence>
<reference evidence="5 6" key="1">
    <citation type="journal article" date="2010" name="Stand. Genomic Sci.">
        <title>Complete genome sequence of Archaeoglobus profundus type strain (AV18).</title>
        <authorList>
            <person name="von Jan M."/>
            <person name="Lapidus A."/>
            <person name="Del Rio T.G."/>
            <person name="Copeland A."/>
            <person name="Tice H."/>
            <person name="Cheng J.F."/>
            <person name="Lucas S."/>
            <person name="Chen F."/>
            <person name="Nolan M."/>
            <person name="Goodwin L."/>
            <person name="Han C."/>
            <person name="Pitluck S."/>
            <person name="Liolios K."/>
            <person name="Ivanova N."/>
            <person name="Mavromatis K."/>
            <person name="Ovchinnikova G."/>
            <person name="Chertkov O."/>
            <person name="Pati A."/>
            <person name="Chen A."/>
            <person name="Palaniappan K."/>
            <person name="Land M."/>
            <person name="Hauser L."/>
            <person name="Chang Y.J."/>
            <person name="Jeffries C.D."/>
            <person name="Saunders E."/>
            <person name="Brettin T."/>
            <person name="Detter J.C."/>
            <person name="Chain P."/>
            <person name="Eichinger K."/>
            <person name="Huber H."/>
            <person name="Spring S."/>
            <person name="Rohde M."/>
            <person name="Goker M."/>
            <person name="Wirth R."/>
            <person name="Woyke T."/>
            <person name="Bristow J."/>
            <person name="Eisen J.A."/>
            <person name="Markowitz V."/>
            <person name="Hugenholtz P."/>
            <person name="Kyrpides N.C."/>
            <person name="Klenk H.P."/>
        </authorList>
    </citation>
    <scope>NUCLEOTIDE SEQUENCE [LARGE SCALE GENOMIC DNA]</scope>
    <source>
        <strain evidence="6">DSM 5631 / JCM 9629 / NBRC 100127 / Av18</strain>
    </source>
</reference>
<dbReference type="RefSeq" id="WP_012940567.1">
    <property type="nucleotide sequence ID" value="NC_013741.1"/>
</dbReference>
<evidence type="ECO:0000256" key="2">
    <source>
        <dbReference type="ARBA" id="ARBA00023125"/>
    </source>
</evidence>
<dbReference type="PANTHER" id="PTHR30461">
    <property type="entry name" value="DNA-INVERTASE FROM LAMBDOID PROPHAGE"/>
    <property type="match status" value="1"/>
</dbReference>
<organism evidence="5 6">
    <name type="scientific">Archaeoglobus profundus (strain DSM 5631 / JCM 9629 / NBRC 100127 / Av18)</name>
    <dbReference type="NCBI Taxonomy" id="572546"/>
    <lineage>
        <taxon>Archaea</taxon>
        <taxon>Methanobacteriati</taxon>
        <taxon>Methanobacteriota</taxon>
        <taxon>Archaeoglobi</taxon>
        <taxon>Archaeoglobales</taxon>
        <taxon>Archaeoglobaceae</taxon>
        <taxon>Archaeoglobus</taxon>
    </lineage>
</organism>
<dbReference type="Gene3D" id="3.40.50.1390">
    <property type="entry name" value="Resolvase, N-terminal catalytic domain"/>
    <property type="match status" value="1"/>
</dbReference>
<keyword evidence="3" id="KW-0233">DNA recombination</keyword>
<dbReference type="GO" id="GO:0003677">
    <property type="term" value="F:DNA binding"/>
    <property type="evidence" value="ECO:0007669"/>
    <property type="project" value="UniProtKB-KW"/>
</dbReference>
<dbReference type="HOGENOM" id="CLU_1178090_0_0_2"/>
<dbReference type="InterPro" id="IPR006118">
    <property type="entry name" value="Recombinase_CS"/>
</dbReference>
<dbReference type="PROSITE" id="PS00397">
    <property type="entry name" value="RECOMBINASES_1"/>
    <property type="match status" value="1"/>
</dbReference>
<dbReference type="PANTHER" id="PTHR30461:SF2">
    <property type="entry name" value="SERINE RECOMBINASE PINE-RELATED"/>
    <property type="match status" value="1"/>
</dbReference>
<dbReference type="Pfam" id="PF00239">
    <property type="entry name" value="Resolvase"/>
    <property type="match status" value="1"/>
</dbReference>
<dbReference type="SMART" id="SM00857">
    <property type="entry name" value="Resolvase"/>
    <property type="match status" value="1"/>
</dbReference>
<dbReference type="eggNOG" id="arCOG03162">
    <property type="taxonomic scope" value="Archaea"/>
</dbReference>
<dbReference type="InterPro" id="IPR036162">
    <property type="entry name" value="Resolvase-like_N_sf"/>
</dbReference>
<dbReference type="PROSITE" id="PS51736">
    <property type="entry name" value="RECOMBINASES_3"/>
    <property type="match status" value="1"/>
</dbReference>
<keyword evidence="6" id="KW-1185">Reference proteome</keyword>
<dbReference type="CDD" id="cd00338">
    <property type="entry name" value="Ser_Recombinase"/>
    <property type="match status" value="1"/>
</dbReference>
<dbReference type="InterPro" id="IPR050639">
    <property type="entry name" value="SSR_resolvase"/>
</dbReference>
<dbReference type="SUPFAM" id="SSF53041">
    <property type="entry name" value="Resolvase-like"/>
    <property type="match status" value="1"/>
</dbReference>
<feature type="domain" description="Resolvase/invertase-type recombinase catalytic" evidence="4">
    <location>
        <begin position="2"/>
        <end position="146"/>
    </location>
</feature>
<protein>
    <submittedName>
        <fullName evidence="5">Resolvase domain protein</fullName>
    </submittedName>
</protein>
<proteinExistence type="predicted"/>
<keyword evidence="1" id="KW-0229">DNA integration</keyword>
<dbReference type="AlphaFoldDB" id="D2RDN7"/>
<keyword evidence="2" id="KW-0238">DNA-binding</keyword>
<evidence type="ECO:0000259" key="4">
    <source>
        <dbReference type="PROSITE" id="PS51736"/>
    </source>
</evidence>
<sequence length="235" mass="28175">MDAVAYIRVSTDEQNPQGQLQVLEQYAKNKGYKIIKIFEENISGSVSPLERPIFREMLNFCKRNNIKVIIMYDLTRFYRAKSPLEALNLLKELSKDVFIDFAREPQIEDPFLKDLWDFIKSWFASYERAQISMRTKYGIMRVKNEGRLYHRPSILHYFASILFNKDISELTKEDLERAKTQFVAIVSKYWYDKRFKKHQIAEILKDYETIFKKLYEKYPHAPTSYQVFWKIMSGK</sequence>
<dbReference type="Proteomes" id="UP000001901">
    <property type="component" value="Chromosome"/>
</dbReference>
<name>D2RDN7_ARCPA</name>
<dbReference type="OrthoDB" id="108742at2157"/>
<dbReference type="EMBL" id="CP001857">
    <property type="protein sequence ID" value="ADB58231.1"/>
    <property type="molecule type" value="Genomic_DNA"/>
</dbReference>
<dbReference type="GO" id="GO:0000150">
    <property type="term" value="F:DNA strand exchange activity"/>
    <property type="evidence" value="ECO:0007669"/>
    <property type="project" value="InterPro"/>
</dbReference>
<dbReference type="GO" id="GO:0015074">
    <property type="term" value="P:DNA integration"/>
    <property type="evidence" value="ECO:0007669"/>
    <property type="project" value="UniProtKB-KW"/>
</dbReference>
<evidence type="ECO:0000313" key="5">
    <source>
        <dbReference type="EMBL" id="ADB58231.1"/>
    </source>
</evidence>
<dbReference type="STRING" id="572546.Arcpr_1179"/>
<dbReference type="GeneID" id="25394464"/>
<evidence type="ECO:0000313" key="6">
    <source>
        <dbReference type="Proteomes" id="UP000001901"/>
    </source>
</evidence>
<dbReference type="PaxDb" id="572546-Arcpr_1179"/>